<evidence type="ECO:0000313" key="4">
    <source>
        <dbReference type="Proteomes" id="UP001214201"/>
    </source>
</evidence>
<dbReference type="RefSeq" id="WP_104604824.1">
    <property type="nucleotide sequence ID" value="NZ_CP082213.1"/>
</dbReference>
<sequence>MSNAVPDSYAAWRHCIEIDCAQPLTAPFIAQRLASLRDAGEHHTQQFLRRWGQPHHRQVIDWFERALLEVRPTS</sequence>
<dbReference type="AlphaFoldDB" id="A0A2S7DK52"/>
<evidence type="ECO:0000313" key="2">
    <source>
        <dbReference type="EMBL" id="WDM69962.1"/>
    </source>
</evidence>
<organism evidence="1 3">
    <name type="scientific">Xanthomonas cucurbitae</name>
    <dbReference type="NCBI Taxonomy" id="56453"/>
    <lineage>
        <taxon>Bacteria</taxon>
        <taxon>Pseudomonadati</taxon>
        <taxon>Pseudomonadota</taxon>
        <taxon>Gammaproteobacteria</taxon>
        <taxon>Lysobacterales</taxon>
        <taxon>Lysobacteraceae</taxon>
        <taxon>Xanthomonas</taxon>
    </lineage>
</organism>
<reference evidence="2 4" key="2">
    <citation type="submission" date="2021-08" db="EMBL/GenBank/DDBJ databases">
        <title>Genome sequences of Xanthomonas cucurbitae isolates from 5 Midwestern US states.</title>
        <authorList>
            <person name="Hind S.R."/>
        </authorList>
    </citation>
    <scope>NUCLEOTIDE SEQUENCE [LARGE SCALE GENOMIC DNA]</scope>
    <source>
        <strain evidence="2 4">OH_261</strain>
    </source>
</reference>
<proteinExistence type="predicted"/>
<dbReference type="EMBL" id="CP082214">
    <property type="protein sequence ID" value="WDM69962.1"/>
    <property type="molecule type" value="Genomic_DNA"/>
</dbReference>
<dbReference type="EMBL" id="MDED01000038">
    <property type="protein sequence ID" value="PPU74202.1"/>
    <property type="molecule type" value="Genomic_DNA"/>
</dbReference>
<gene>
    <name evidence="2" type="ORF">K6978_10825</name>
    <name evidence="1" type="ORF">XcuCFBP2542_15910</name>
</gene>
<dbReference type="Proteomes" id="UP000239561">
    <property type="component" value="Unassembled WGS sequence"/>
</dbReference>
<evidence type="ECO:0000313" key="3">
    <source>
        <dbReference type="Proteomes" id="UP000239561"/>
    </source>
</evidence>
<evidence type="ECO:0000313" key="1">
    <source>
        <dbReference type="EMBL" id="PPU74202.1"/>
    </source>
</evidence>
<dbReference type="Proteomes" id="UP001214201">
    <property type="component" value="Chromosome"/>
</dbReference>
<protein>
    <submittedName>
        <fullName evidence="1">Uncharacterized protein</fullName>
    </submittedName>
</protein>
<accession>A0A2S7DK52</accession>
<name>A0A2S7DK52_9XANT</name>
<keyword evidence="4" id="KW-1185">Reference proteome</keyword>
<reference evidence="1 3" key="1">
    <citation type="submission" date="2016-08" db="EMBL/GenBank/DDBJ databases">
        <authorList>
            <person name="Seilhamer J.J."/>
        </authorList>
    </citation>
    <scope>NUCLEOTIDE SEQUENCE [LARGE SCALE GENOMIC DNA]</scope>
    <source>
        <strain evidence="1 3">CFBP2542</strain>
    </source>
</reference>